<proteinExistence type="predicted"/>
<dbReference type="Pfam" id="PF05699">
    <property type="entry name" value="Dimer_Tnp_hAT"/>
    <property type="match status" value="1"/>
</dbReference>
<dbReference type="SUPFAM" id="SSF53098">
    <property type="entry name" value="Ribonuclease H-like"/>
    <property type="match status" value="1"/>
</dbReference>
<gene>
    <name evidence="2" type="ORF">JTE90_022837</name>
</gene>
<evidence type="ECO:0000313" key="2">
    <source>
        <dbReference type="EMBL" id="KAG8172930.1"/>
    </source>
</evidence>
<name>A0AAV6TMA9_9ARAC</name>
<keyword evidence="3" id="KW-1185">Reference proteome</keyword>
<dbReference type="InterPro" id="IPR008906">
    <property type="entry name" value="HATC_C_dom"/>
</dbReference>
<feature type="domain" description="HAT C-terminal dimerisation" evidence="1">
    <location>
        <begin position="17"/>
        <end position="93"/>
    </location>
</feature>
<accession>A0AAV6TMA9</accession>
<evidence type="ECO:0000259" key="1">
    <source>
        <dbReference type="Pfam" id="PF05699"/>
    </source>
</evidence>
<protein>
    <recommendedName>
        <fullName evidence="1">HAT C-terminal dimerisation domain-containing protein</fullName>
    </recommendedName>
</protein>
<evidence type="ECO:0000313" key="3">
    <source>
        <dbReference type="Proteomes" id="UP000827092"/>
    </source>
</evidence>
<dbReference type="AlphaFoldDB" id="A0AAV6TMA9"/>
<dbReference type="Proteomes" id="UP000827092">
    <property type="component" value="Unassembled WGS sequence"/>
</dbReference>
<dbReference type="PANTHER" id="PTHR47611">
    <property type="entry name" value="HAT DIMERISATION DOMAIN, C-TERMINAL"/>
    <property type="match status" value="1"/>
</dbReference>
<dbReference type="EMBL" id="JAFNEN010002228">
    <property type="protein sequence ID" value="KAG8172930.1"/>
    <property type="molecule type" value="Genomic_DNA"/>
</dbReference>
<sequence>MVSGAEPSEQGYFSEEFKLYLSRPLLPRKSNPFTFWAQSENAMPGLSAVAFKYLTVIGSSVASERLVSTLNDVLSDKRCRLTDQHITERVFMNRLEEQYWPSK</sequence>
<dbReference type="PANTHER" id="PTHR47611:SF3">
    <property type="entry name" value="HAT C-TERMINAL DIMERISATION DOMAIN-CONTAINING PROTEIN"/>
    <property type="match status" value="1"/>
</dbReference>
<dbReference type="GO" id="GO:0046983">
    <property type="term" value="F:protein dimerization activity"/>
    <property type="evidence" value="ECO:0007669"/>
    <property type="project" value="InterPro"/>
</dbReference>
<organism evidence="2 3">
    <name type="scientific">Oedothorax gibbosus</name>
    <dbReference type="NCBI Taxonomy" id="931172"/>
    <lineage>
        <taxon>Eukaryota</taxon>
        <taxon>Metazoa</taxon>
        <taxon>Ecdysozoa</taxon>
        <taxon>Arthropoda</taxon>
        <taxon>Chelicerata</taxon>
        <taxon>Arachnida</taxon>
        <taxon>Araneae</taxon>
        <taxon>Araneomorphae</taxon>
        <taxon>Entelegynae</taxon>
        <taxon>Araneoidea</taxon>
        <taxon>Linyphiidae</taxon>
        <taxon>Erigoninae</taxon>
        <taxon>Oedothorax</taxon>
    </lineage>
</organism>
<dbReference type="InterPro" id="IPR012337">
    <property type="entry name" value="RNaseH-like_sf"/>
</dbReference>
<reference evidence="2 3" key="1">
    <citation type="journal article" date="2022" name="Nat. Ecol. Evol.">
        <title>A masculinizing supergene underlies an exaggerated male reproductive morph in a spider.</title>
        <authorList>
            <person name="Hendrickx F."/>
            <person name="De Corte Z."/>
            <person name="Sonet G."/>
            <person name="Van Belleghem S.M."/>
            <person name="Kostlbacher S."/>
            <person name="Vangestel C."/>
        </authorList>
    </citation>
    <scope>NUCLEOTIDE SEQUENCE [LARGE SCALE GENOMIC DNA]</scope>
    <source>
        <strain evidence="2">W744_W776</strain>
    </source>
</reference>
<comment type="caution">
    <text evidence="2">The sequence shown here is derived from an EMBL/GenBank/DDBJ whole genome shotgun (WGS) entry which is preliminary data.</text>
</comment>